<reference evidence="1 2" key="1">
    <citation type="submission" date="2020-08" db="EMBL/GenBank/DDBJ databases">
        <title>Sequencing the genomes of 1000 actinobacteria strains.</title>
        <authorList>
            <person name="Klenk H.-P."/>
        </authorList>
    </citation>
    <scope>NUCLEOTIDE SEQUENCE [LARGE SCALE GENOMIC DNA]</scope>
    <source>
        <strain evidence="1 2">DSM 45584</strain>
    </source>
</reference>
<dbReference type="RefSeq" id="WP_184727061.1">
    <property type="nucleotide sequence ID" value="NZ_JACHIW010000001.1"/>
</dbReference>
<accession>A0A840Q5P5</accession>
<name>A0A840Q5P5_9PSEU</name>
<dbReference type="EMBL" id="JACHIW010000001">
    <property type="protein sequence ID" value="MBB5155786.1"/>
    <property type="molecule type" value="Genomic_DNA"/>
</dbReference>
<gene>
    <name evidence="1" type="ORF">BJ970_003320</name>
</gene>
<sequence>MFPVLCRAFGAEISALVVNTVTVAERRRQRPRGSTHPALIVQVDTENVITNPSEHPYNRRDAIAPRIIHIVRTRLWIIPRLPRRHNTNLPRISGHASPISGSMPFAIMLATSRSIRSADSSEVVSGFPQQRQGLSPRFGCQNMRRSEALMTLGTVAARNGELDAAVAHGLNALGDPRKCLPSLLAVAGRKPRFRRPPA</sequence>
<organism evidence="1 2">
    <name type="scientific">Saccharopolyspora phatthalungensis</name>
    <dbReference type="NCBI Taxonomy" id="664693"/>
    <lineage>
        <taxon>Bacteria</taxon>
        <taxon>Bacillati</taxon>
        <taxon>Actinomycetota</taxon>
        <taxon>Actinomycetes</taxon>
        <taxon>Pseudonocardiales</taxon>
        <taxon>Pseudonocardiaceae</taxon>
        <taxon>Saccharopolyspora</taxon>
    </lineage>
</organism>
<keyword evidence="2" id="KW-1185">Reference proteome</keyword>
<comment type="caution">
    <text evidence="1">The sequence shown here is derived from an EMBL/GenBank/DDBJ whole genome shotgun (WGS) entry which is preliminary data.</text>
</comment>
<evidence type="ECO:0000313" key="1">
    <source>
        <dbReference type="EMBL" id="MBB5155786.1"/>
    </source>
</evidence>
<dbReference type="AlphaFoldDB" id="A0A840Q5P5"/>
<dbReference type="Proteomes" id="UP000584374">
    <property type="component" value="Unassembled WGS sequence"/>
</dbReference>
<evidence type="ECO:0000313" key="2">
    <source>
        <dbReference type="Proteomes" id="UP000584374"/>
    </source>
</evidence>
<proteinExistence type="predicted"/>
<protein>
    <submittedName>
        <fullName evidence="1">Uncharacterized protein</fullName>
    </submittedName>
</protein>